<dbReference type="GO" id="GO:0003676">
    <property type="term" value="F:nucleic acid binding"/>
    <property type="evidence" value="ECO:0007669"/>
    <property type="project" value="InterPro"/>
</dbReference>
<evidence type="ECO:0000313" key="2">
    <source>
        <dbReference type="EMBL" id="KNZ59000.1"/>
    </source>
</evidence>
<dbReference type="InterPro" id="IPR036397">
    <property type="entry name" value="RNaseH_sf"/>
</dbReference>
<keyword evidence="3" id="KW-1185">Reference proteome</keyword>
<evidence type="ECO:0000313" key="3">
    <source>
        <dbReference type="Proteomes" id="UP000037035"/>
    </source>
</evidence>
<sequence length="378" mass="41904">MSSPGSDGSNKSRVKPQAQIHTCGGRQPLGVFSWLPARGEFVGNRLANFFSDNHIQRMISKPYHPEHKGRAKWANQTIMESMRVSIILSGIQKRFWHEILKSCCLSLNQIPCKGQDKLPWEIVHMVALNMMKVKGRKLDSKGEKGTKHVKFLKKSIPASTTSINLESLLNLAPGDKPLPEPAHTQIPEKAAPSNHGEPNSDQEEPTDPEEESEIEKQLFSEIGLSSNHLYNTGSTTITSRTPLNPLLGAVSQSNGNRPLKKRSIPSRFMMYGRIRSKNHQNLCGKKNCLSSELSVHPERDCECSAFGDLEVLTPQKCFPLEFVHRPYLTAPAFASFLRPLAAQPPDPLGTLPVPSCPLQRPPKRISSTQSSSNARLSP</sequence>
<feature type="compositionally biased region" description="Polar residues" evidence="1">
    <location>
        <begin position="365"/>
        <end position="378"/>
    </location>
</feature>
<dbReference type="OrthoDB" id="2194574at2759"/>
<protein>
    <recommendedName>
        <fullName evidence="4">Integrase catalytic domain-containing protein</fullName>
    </recommendedName>
</protein>
<dbReference type="VEuPathDB" id="FungiDB:VP01_181g1"/>
<dbReference type="InterPro" id="IPR012337">
    <property type="entry name" value="RNaseH-like_sf"/>
</dbReference>
<dbReference type="EMBL" id="LAVV01006637">
    <property type="protein sequence ID" value="KNZ59000.1"/>
    <property type="molecule type" value="Genomic_DNA"/>
</dbReference>
<evidence type="ECO:0008006" key="4">
    <source>
        <dbReference type="Google" id="ProtNLM"/>
    </source>
</evidence>
<dbReference type="Gene3D" id="3.30.420.10">
    <property type="entry name" value="Ribonuclease H-like superfamily/Ribonuclease H"/>
    <property type="match status" value="1"/>
</dbReference>
<accession>A0A0L6VFX2</accession>
<organism evidence="2 3">
    <name type="scientific">Puccinia sorghi</name>
    <dbReference type="NCBI Taxonomy" id="27349"/>
    <lineage>
        <taxon>Eukaryota</taxon>
        <taxon>Fungi</taxon>
        <taxon>Dikarya</taxon>
        <taxon>Basidiomycota</taxon>
        <taxon>Pucciniomycotina</taxon>
        <taxon>Pucciniomycetes</taxon>
        <taxon>Pucciniales</taxon>
        <taxon>Pucciniaceae</taxon>
        <taxon>Puccinia</taxon>
    </lineage>
</organism>
<dbReference type="Proteomes" id="UP000037035">
    <property type="component" value="Unassembled WGS sequence"/>
</dbReference>
<gene>
    <name evidence="2" type="ORF">VP01_181g1</name>
</gene>
<evidence type="ECO:0000256" key="1">
    <source>
        <dbReference type="SAM" id="MobiDB-lite"/>
    </source>
</evidence>
<reference evidence="2 3" key="1">
    <citation type="submission" date="2015-08" db="EMBL/GenBank/DDBJ databases">
        <title>Next Generation Sequencing and Analysis of the Genome of Puccinia sorghi L Schw, the Causal Agent of Maize Common Rust.</title>
        <authorList>
            <person name="Rochi L."/>
            <person name="Burguener G."/>
            <person name="Darino M."/>
            <person name="Turjanski A."/>
            <person name="Kreff E."/>
            <person name="Dieguez M.J."/>
            <person name="Sacco F."/>
        </authorList>
    </citation>
    <scope>NUCLEOTIDE SEQUENCE [LARGE SCALE GENOMIC DNA]</scope>
    <source>
        <strain evidence="2 3">RO10H11247</strain>
    </source>
</reference>
<name>A0A0L6VFX2_9BASI</name>
<feature type="region of interest" description="Disordered" evidence="1">
    <location>
        <begin position="348"/>
        <end position="378"/>
    </location>
</feature>
<comment type="caution">
    <text evidence="2">The sequence shown here is derived from an EMBL/GenBank/DDBJ whole genome shotgun (WGS) entry which is preliminary data.</text>
</comment>
<feature type="compositionally biased region" description="Acidic residues" evidence="1">
    <location>
        <begin position="200"/>
        <end position="213"/>
    </location>
</feature>
<feature type="region of interest" description="Disordered" evidence="1">
    <location>
        <begin position="171"/>
        <end position="215"/>
    </location>
</feature>
<proteinExistence type="predicted"/>
<dbReference type="SUPFAM" id="SSF53098">
    <property type="entry name" value="Ribonuclease H-like"/>
    <property type="match status" value="1"/>
</dbReference>
<dbReference type="AlphaFoldDB" id="A0A0L6VFX2"/>